<reference evidence="1" key="1">
    <citation type="submission" date="2021-03" db="EMBL/GenBank/DDBJ databases">
        <title>Identification and antibiotic profiling of Wohlfahrtiimonas chitiniclastica, an underestimated human pathogen.</title>
        <authorList>
            <person name="Kopf A."/>
            <person name="Bunk B."/>
            <person name="Coldewey S."/>
            <person name="Gunzer F."/>
            <person name="Riedel T."/>
            <person name="Schroettner P."/>
        </authorList>
    </citation>
    <scope>NUCLEOTIDE SEQUENCE</scope>
    <source>
        <strain evidence="1">DSM 100917</strain>
    </source>
</reference>
<dbReference type="Gene3D" id="2.60.120.1140">
    <property type="entry name" value="Protein of unknown function DUF192"/>
    <property type="match status" value="1"/>
</dbReference>
<dbReference type="Pfam" id="PF02643">
    <property type="entry name" value="DUF192"/>
    <property type="match status" value="1"/>
</dbReference>
<evidence type="ECO:0000313" key="2">
    <source>
        <dbReference type="Proteomes" id="UP000680020"/>
    </source>
</evidence>
<dbReference type="EMBL" id="JAGIBU010000002">
    <property type="protein sequence ID" value="MBS7824206.1"/>
    <property type="molecule type" value="Genomic_DNA"/>
</dbReference>
<comment type="caution">
    <text evidence="1">The sequence shown here is derived from an EMBL/GenBank/DDBJ whole genome shotgun (WGS) entry which is preliminary data.</text>
</comment>
<gene>
    <name evidence="1" type="ORF">J7561_03185</name>
</gene>
<protein>
    <submittedName>
        <fullName evidence="1">DUF192 domain-containing protein</fullName>
    </submittedName>
</protein>
<dbReference type="Proteomes" id="UP000680020">
    <property type="component" value="Unassembled WGS sequence"/>
</dbReference>
<evidence type="ECO:0000313" key="1">
    <source>
        <dbReference type="EMBL" id="MBS7824206.1"/>
    </source>
</evidence>
<organism evidence="1 2">
    <name type="scientific">Wohlfahrtiimonas chitiniclastica</name>
    <dbReference type="NCBI Taxonomy" id="400946"/>
    <lineage>
        <taxon>Bacteria</taxon>
        <taxon>Pseudomonadati</taxon>
        <taxon>Pseudomonadota</taxon>
        <taxon>Gammaproteobacteria</taxon>
        <taxon>Cardiobacteriales</taxon>
        <taxon>Ignatzschineriaceae</taxon>
        <taxon>Wohlfahrtiimonas</taxon>
    </lineage>
</organism>
<sequence length="175" mass="19710">MVMITTMIVMMSAIMITKRIFKTVMPLLGAMALLPSVMAQSLWQPLDEVHSQSHLALATVTINEQPIRVELATKPRAQAYGLMHRYILPENQGMLFVFDKMQPLSFWMKNTKIPLDILYFDNEGVLVDYAEAVPCLEDPCPSYPSKAPGQYVLEIGKGERARLGINIGDRLKKVD</sequence>
<accession>A0AB35BXI1</accession>
<proteinExistence type="predicted"/>
<dbReference type="PANTHER" id="PTHR37953">
    <property type="entry name" value="UPF0127 PROTEIN MJ1496"/>
    <property type="match status" value="1"/>
</dbReference>
<dbReference type="InterPro" id="IPR003795">
    <property type="entry name" value="DUF192"/>
</dbReference>
<dbReference type="AlphaFoldDB" id="A0AB35BXI1"/>
<dbReference type="PANTHER" id="PTHR37953:SF1">
    <property type="entry name" value="UPF0127 PROTEIN MJ1496"/>
    <property type="match status" value="1"/>
</dbReference>
<name>A0AB35BXI1_9GAMM</name>
<dbReference type="InterPro" id="IPR038695">
    <property type="entry name" value="Saro_0823-like_sf"/>
</dbReference>